<dbReference type="InterPro" id="IPR050910">
    <property type="entry name" value="JMJD6_ArgDemeth/LysHydrox"/>
</dbReference>
<gene>
    <name evidence="3" type="ORF">BCR37DRAFT_385282</name>
</gene>
<dbReference type="EMBL" id="MCFI01000002">
    <property type="protein sequence ID" value="ORY86808.1"/>
    <property type="molecule type" value="Genomic_DNA"/>
</dbReference>
<dbReference type="Gene3D" id="1.20.1420.10">
    <property type="entry name" value="Talin, central domain"/>
    <property type="match status" value="1"/>
</dbReference>
<dbReference type="Pfam" id="PF13324">
    <property type="entry name" value="GCIP_N"/>
    <property type="match status" value="1"/>
</dbReference>
<dbReference type="Proteomes" id="UP000193685">
    <property type="component" value="Unassembled WGS sequence"/>
</dbReference>
<dbReference type="InterPro" id="IPR003347">
    <property type="entry name" value="JmjC_dom"/>
</dbReference>
<dbReference type="InterPro" id="IPR049317">
    <property type="entry name" value="GCIP-like_N"/>
</dbReference>
<dbReference type="AlphaFoldDB" id="A0A1Y2FS43"/>
<dbReference type="PANTHER" id="PTHR12480:SF6">
    <property type="entry name" value="2-OXOGLUTARATE AND IRON-DEPENDENT OXYGENASE JMJD4"/>
    <property type="match status" value="1"/>
</dbReference>
<evidence type="ECO:0000313" key="4">
    <source>
        <dbReference type="Proteomes" id="UP000193685"/>
    </source>
</evidence>
<dbReference type="GO" id="GO:0043565">
    <property type="term" value="F:sequence-specific DNA binding"/>
    <property type="evidence" value="ECO:0007669"/>
    <property type="project" value="TreeGrafter"/>
</dbReference>
<proteinExistence type="predicted"/>
<evidence type="ECO:0000259" key="2">
    <source>
        <dbReference type="PROSITE" id="PS51184"/>
    </source>
</evidence>
<accession>A0A1Y2FS43</accession>
<reference evidence="3 4" key="1">
    <citation type="submission" date="2016-07" db="EMBL/GenBank/DDBJ databases">
        <title>Pervasive Adenine N6-methylation of Active Genes in Fungi.</title>
        <authorList>
            <consortium name="DOE Joint Genome Institute"/>
            <person name="Mondo S.J."/>
            <person name="Dannebaum R.O."/>
            <person name="Kuo R.C."/>
            <person name="Labutti K."/>
            <person name="Haridas S."/>
            <person name="Kuo A."/>
            <person name="Salamov A."/>
            <person name="Ahrendt S.R."/>
            <person name="Lipzen A."/>
            <person name="Sullivan W."/>
            <person name="Andreopoulos W.B."/>
            <person name="Clum A."/>
            <person name="Lindquist E."/>
            <person name="Daum C."/>
            <person name="Ramamoorthy G.K."/>
            <person name="Gryganskyi A."/>
            <person name="Culley D."/>
            <person name="Magnuson J.K."/>
            <person name="James T.Y."/>
            <person name="O'Malley M.A."/>
            <person name="Stajich J.E."/>
            <person name="Spatafora J.W."/>
            <person name="Visel A."/>
            <person name="Grigoriev I.V."/>
        </authorList>
    </citation>
    <scope>NUCLEOTIDE SEQUENCE [LARGE SCALE GENOMIC DNA]</scope>
    <source>
        <strain evidence="3 4">12-1054</strain>
    </source>
</reference>
<dbReference type="SMART" id="SM00558">
    <property type="entry name" value="JmjC"/>
    <property type="match status" value="1"/>
</dbReference>
<dbReference type="PANTHER" id="PTHR12480">
    <property type="entry name" value="ARGININE DEMETHYLASE AND LYSYL-HYDROXYLASE JMJD"/>
    <property type="match status" value="1"/>
</dbReference>
<dbReference type="GO" id="GO:0005737">
    <property type="term" value="C:cytoplasm"/>
    <property type="evidence" value="ECO:0007669"/>
    <property type="project" value="TreeGrafter"/>
</dbReference>
<protein>
    <recommendedName>
        <fullName evidence="2">JmjC domain-containing protein</fullName>
    </recommendedName>
</protein>
<evidence type="ECO:0000313" key="3">
    <source>
        <dbReference type="EMBL" id="ORY86808.1"/>
    </source>
</evidence>
<dbReference type="STRING" id="56484.A0A1Y2FS43"/>
<feature type="domain" description="JmjC" evidence="2">
    <location>
        <begin position="610"/>
        <end position="776"/>
    </location>
</feature>
<comment type="caution">
    <text evidence="3">The sequence shown here is derived from an EMBL/GenBank/DDBJ whole genome shotgun (WGS) entry which is preliminary data.</text>
</comment>
<dbReference type="RefSeq" id="XP_040727664.1">
    <property type="nucleotide sequence ID" value="XM_040870336.1"/>
</dbReference>
<dbReference type="OrthoDB" id="424465at2759"/>
<dbReference type="SUPFAM" id="SSF51197">
    <property type="entry name" value="Clavaminate synthase-like"/>
    <property type="match status" value="1"/>
</dbReference>
<name>A0A1Y2FS43_PROLT</name>
<evidence type="ECO:0000256" key="1">
    <source>
        <dbReference type="SAM" id="MobiDB-lite"/>
    </source>
</evidence>
<dbReference type="InterPro" id="IPR041667">
    <property type="entry name" value="Cupin_8"/>
</dbReference>
<feature type="compositionally biased region" description="Low complexity" evidence="1">
    <location>
        <begin position="393"/>
        <end position="405"/>
    </location>
</feature>
<dbReference type="Gene3D" id="2.60.120.650">
    <property type="entry name" value="Cupin"/>
    <property type="match status" value="1"/>
</dbReference>
<sequence>MRIGQYLLPSCQLLYFMQLVPTLALKESKRDNLDVLNHTTYHIFQYRCIPQWLLRIALVQGMMQIKHILEHFAIAVCLVAHGCRSEELNDGLCRGDEVLYALERCKRLVNGHVLLEAEVVKGALRCSLDAIHVLISASASIQEALIYANTDKTATVLNEGPDASKRGCLPKFDGSGSSSSSSCDLAQPTPAAGQLASMAEATASRGSPAKLQKSKAAIETVIAACKAGEGTAPLIEGVASIDLAALSKDLGILLHAQCTKLSLAAKPPRTQDAVLACVDGIIKLLPAFSMLATSLRRAIHSAAVADHIRNNIHYAMIGSRSLIETALDPEASVARLEQTGILWESCVKLQHVTKADACVSLKIKETSVMLNDAIEDLESFAAGDEEDFDDSASESSEAEVSTSIEKNQETLDEIQRRISILRRTQLLLKAIVKRRVPGASVDVLNQIYDNLIALIVEVDDFACEVQEAADEAYIMELEKSVLHRVEALLTAALMDNEDPKWAEWIETFRKRWLEKKDNKLVKHYASCPSYSDFLENHLKPLKPCIIDNLTDDWPAQRQWVSLLDGKLVPHYDYLSTTFGQEQVSITRGENEPTTGIFEEFLSHMRKGHTAYARDIHLFRRYPATAMYTVPKIFEDDWLNFYLDGCSNDDYRFVYIGSDGTKTRLHKDVVASHSWSTNLTGTKIWTLVPPVSAVYLLDKDGESPSDLNTVEEAWRWPQLHLAREAAIVVEQLPGQTIFVPSTWYHSVVNVGPTLSINQNWINAPCLMPMFDNLVKEVSLSANAICDLKSDGILNDTAFAETVQELTLQNAGMNYLLFFNIIEYRLRCAKEYVTHRPDPAYEAAILRTICSKWQKMEAALYLTEVNALVERIIALL</sequence>
<keyword evidence="4" id="KW-1185">Reference proteome</keyword>
<dbReference type="PROSITE" id="PS51184">
    <property type="entry name" value="JMJC"/>
    <property type="match status" value="1"/>
</dbReference>
<organism evidence="3 4">
    <name type="scientific">Protomyces lactucae-debilis</name>
    <dbReference type="NCBI Taxonomy" id="2754530"/>
    <lineage>
        <taxon>Eukaryota</taxon>
        <taxon>Fungi</taxon>
        <taxon>Dikarya</taxon>
        <taxon>Ascomycota</taxon>
        <taxon>Taphrinomycotina</taxon>
        <taxon>Taphrinomycetes</taxon>
        <taxon>Taphrinales</taxon>
        <taxon>Protomycetaceae</taxon>
        <taxon>Protomyces</taxon>
    </lineage>
</organism>
<dbReference type="GO" id="GO:0045905">
    <property type="term" value="P:positive regulation of translational termination"/>
    <property type="evidence" value="ECO:0007669"/>
    <property type="project" value="TreeGrafter"/>
</dbReference>
<dbReference type="GO" id="GO:0005634">
    <property type="term" value="C:nucleus"/>
    <property type="evidence" value="ECO:0007669"/>
    <property type="project" value="TreeGrafter"/>
</dbReference>
<dbReference type="GO" id="GO:0016706">
    <property type="term" value="F:2-oxoglutarate-dependent dioxygenase activity"/>
    <property type="evidence" value="ECO:0007669"/>
    <property type="project" value="TreeGrafter"/>
</dbReference>
<dbReference type="GeneID" id="63786935"/>
<feature type="region of interest" description="Disordered" evidence="1">
    <location>
        <begin position="384"/>
        <end position="405"/>
    </location>
</feature>
<dbReference type="Pfam" id="PF13621">
    <property type="entry name" value="Cupin_8"/>
    <property type="match status" value="1"/>
</dbReference>